<evidence type="ECO:0000313" key="3">
    <source>
        <dbReference type="EMBL" id="QHK18944.1"/>
    </source>
</evidence>
<protein>
    <submittedName>
        <fullName evidence="3">Uncharacterized protein</fullName>
    </submittedName>
</protein>
<accession>A0A6P1NKC5</accession>
<feature type="transmembrane region" description="Helical" evidence="2">
    <location>
        <begin position="118"/>
        <end position="141"/>
    </location>
</feature>
<dbReference type="AlphaFoldDB" id="A0A6P1NKC5"/>
<reference evidence="3 4" key="1">
    <citation type="submission" date="2020-01" db="EMBL/GenBank/DDBJ databases">
        <title>Pseudarthrobacter psychrotolerans sp. nov., isolated from antarctic soil.</title>
        <authorList>
            <person name="Shin Y."/>
            <person name="Park W."/>
        </authorList>
    </citation>
    <scope>NUCLEOTIDE SEQUENCE [LARGE SCALE GENOMIC DNA]</scope>
    <source>
        <strain evidence="3 4">YJ56</strain>
    </source>
</reference>
<feature type="transmembrane region" description="Helical" evidence="2">
    <location>
        <begin position="197"/>
        <end position="217"/>
    </location>
</feature>
<feature type="transmembrane region" description="Helical" evidence="2">
    <location>
        <begin position="147"/>
        <end position="165"/>
    </location>
</feature>
<organism evidence="3 4">
    <name type="scientific">Pseudarthrobacter psychrotolerans</name>
    <dbReference type="NCBI Taxonomy" id="2697569"/>
    <lineage>
        <taxon>Bacteria</taxon>
        <taxon>Bacillati</taxon>
        <taxon>Actinomycetota</taxon>
        <taxon>Actinomycetes</taxon>
        <taxon>Micrococcales</taxon>
        <taxon>Micrococcaceae</taxon>
        <taxon>Pseudarthrobacter</taxon>
    </lineage>
</organism>
<sequence length="238" mass="25425">MTQPSSPESEGKASGTAKDGAKPAFDLREALDLADATQLDVQRALFPYASFLYLLWGTTYLLGYGVLYCSTRGWLPVSKESGLLAFFVLMVIAIICSTFVSIRANVGLRGTNAFQGKTYGWAWPLGGMVIGALSSAIANAVPDWNQRGMLINGVAILMVGLLYLAGGALWRAVPMVVLGVWFLAVDVLAIATGPENYLLVFMTLGVAGLYAAAVVEITRNRGRGRRSPTPKVGRDGRT</sequence>
<dbReference type="KEGG" id="psey:GU243_03305"/>
<feature type="region of interest" description="Disordered" evidence="1">
    <location>
        <begin position="1"/>
        <end position="20"/>
    </location>
</feature>
<evidence type="ECO:0000313" key="4">
    <source>
        <dbReference type="Proteomes" id="UP000464186"/>
    </source>
</evidence>
<keyword evidence="2" id="KW-0472">Membrane</keyword>
<evidence type="ECO:0000256" key="2">
    <source>
        <dbReference type="SAM" id="Phobius"/>
    </source>
</evidence>
<keyword evidence="4" id="KW-1185">Reference proteome</keyword>
<gene>
    <name evidence="3" type="ORF">GU243_03305</name>
</gene>
<proteinExistence type="predicted"/>
<name>A0A6P1NKC5_9MICC</name>
<evidence type="ECO:0000256" key="1">
    <source>
        <dbReference type="SAM" id="MobiDB-lite"/>
    </source>
</evidence>
<dbReference type="EMBL" id="CP047898">
    <property type="protein sequence ID" value="QHK18944.1"/>
    <property type="molecule type" value="Genomic_DNA"/>
</dbReference>
<dbReference type="Proteomes" id="UP000464186">
    <property type="component" value="Chromosome"/>
</dbReference>
<keyword evidence="2" id="KW-0812">Transmembrane</keyword>
<feature type="transmembrane region" description="Helical" evidence="2">
    <location>
        <begin position="45"/>
        <end position="63"/>
    </location>
</feature>
<keyword evidence="2" id="KW-1133">Transmembrane helix</keyword>
<feature type="transmembrane region" description="Helical" evidence="2">
    <location>
        <begin position="83"/>
        <end position="106"/>
    </location>
</feature>